<dbReference type="Pfam" id="PF07045">
    <property type="entry name" value="DUF1330"/>
    <property type="match status" value="1"/>
</dbReference>
<dbReference type="InterPro" id="IPR010753">
    <property type="entry name" value="DUF1330"/>
</dbReference>
<name>A0A2T1DZM9_9CYAN</name>
<protein>
    <submittedName>
        <fullName evidence="2">DUF1330 domain-containing protein</fullName>
    </submittedName>
</protein>
<dbReference type="SUPFAM" id="SSF54909">
    <property type="entry name" value="Dimeric alpha+beta barrel"/>
    <property type="match status" value="1"/>
</dbReference>
<reference evidence="3" key="1">
    <citation type="submission" date="2018-02" db="EMBL/GenBank/DDBJ databases">
        <authorList>
            <person name="Moore K."/>
            <person name="Momper L."/>
        </authorList>
    </citation>
    <scope>NUCLEOTIDE SEQUENCE [LARGE SCALE GENOMIC DNA]</scope>
    <source>
        <strain evidence="3">ULC18</strain>
    </source>
</reference>
<dbReference type="PANTHER" id="PTHR41521">
    <property type="match status" value="1"/>
</dbReference>
<dbReference type="InterPro" id="IPR011008">
    <property type="entry name" value="Dimeric_a/b-barrel"/>
</dbReference>
<evidence type="ECO:0000313" key="2">
    <source>
        <dbReference type="EMBL" id="PSB25834.1"/>
    </source>
</evidence>
<dbReference type="Gene3D" id="3.30.70.100">
    <property type="match status" value="1"/>
</dbReference>
<dbReference type="Proteomes" id="UP000239576">
    <property type="component" value="Unassembled WGS sequence"/>
</dbReference>
<keyword evidence="3" id="KW-1185">Reference proteome</keyword>
<reference evidence="2 3" key="2">
    <citation type="submission" date="2018-03" db="EMBL/GenBank/DDBJ databases">
        <title>The ancient ancestry and fast evolution of plastids.</title>
        <authorList>
            <person name="Moore K.R."/>
            <person name="Magnabosco C."/>
            <person name="Momper L."/>
            <person name="Gold D.A."/>
            <person name="Bosak T."/>
            <person name="Fournier G.P."/>
        </authorList>
    </citation>
    <scope>NUCLEOTIDE SEQUENCE [LARGE SCALE GENOMIC DNA]</scope>
    <source>
        <strain evidence="2 3">ULC18</strain>
    </source>
</reference>
<dbReference type="OrthoDB" id="540388at2"/>
<evidence type="ECO:0000313" key="3">
    <source>
        <dbReference type="Proteomes" id="UP000239576"/>
    </source>
</evidence>
<sequence>MTVYFVVSLKITDADRFMAYFQAVMPLINQRGGRLLAQGTPEVIEGSATALQSAIFAWPSRQTFLDYWHSNEYAAIKKLREGAVEFQGVIVEGVAQ</sequence>
<dbReference type="EMBL" id="PVWK01000120">
    <property type="protein sequence ID" value="PSB25834.1"/>
    <property type="molecule type" value="Genomic_DNA"/>
</dbReference>
<dbReference type="RefSeq" id="WP_106258579.1">
    <property type="nucleotide sequence ID" value="NZ_CAWNSW010000061.1"/>
</dbReference>
<evidence type="ECO:0000259" key="1">
    <source>
        <dbReference type="Pfam" id="PF07045"/>
    </source>
</evidence>
<accession>A0A2T1DZM9</accession>
<feature type="domain" description="DUF1330" evidence="1">
    <location>
        <begin position="2"/>
        <end position="94"/>
    </location>
</feature>
<proteinExistence type="predicted"/>
<gene>
    <name evidence="2" type="ORF">C7B82_21825</name>
</gene>
<comment type="caution">
    <text evidence="2">The sequence shown here is derived from an EMBL/GenBank/DDBJ whole genome shotgun (WGS) entry which is preliminary data.</text>
</comment>
<organism evidence="2 3">
    <name type="scientific">Stenomitos frigidus ULC18</name>
    <dbReference type="NCBI Taxonomy" id="2107698"/>
    <lineage>
        <taxon>Bacteria</taxon>
        <taxon>Bacillati</taxon>
        <taxon>Cyanobacteriota</taxon>
        <taxon>Cyanophyceae</taxon>
        <taxon>Leptolyngbyales</taxon>
        <taxon>Leptolyngbyaceae</taxon>
        <taxon>Stenomitos</taxon>
    </lineage>
</organism>
<dbReference type="AlphaFoldDB" id="A0A2T1DZM9"/>
<dbReference type="PANTHER" id="PTHR41521:SF4">
    <property type="entry name" value="BLR0684 PROTEIN"/>
    <property type="match status" value="1"/>
</dbReference>